<accession>A0A9W6Z9T0</accession>
<evidence type="ECO:0008006" key="11">
    <source>
        <dbReference type="Google" id="ProtNLM"/>
    </source>
</evidence>
<dbReference type="CDD" id="cd08199">
    <property type="entry name" value="EEVS"/>
    <property type="match status" value="1"/>
</dbReference>
<dbReference type="GO" id="GO:0017000">
    <property type="term" value="P:antibiotic biosynthetic process"/>
    <property type="evidence" value="ECO:0007669"/>
    <property type="project" value="InterPro"/>
</dbReference>
<feature type="domain" description="3-dehydroquinate synthase C-terminal" evidence="8">
    <location>
        <begin position="199"/>
        <end position="344"/>
    </location>
</feature>
<name>A0A9W6Z9T0_9STRA</name>
<evidence type="ECO:0000256" key="1">
    <source>
        <dbReference type="ARBA" id="ARBA00001911"/>
    </source>
</evidence>
<keyword evidence="10" id="KW-1185">Reference proteome</keyword>
<protein>
    <recommendedName>
        <fullName evidence="11">3-dehydroquinate synthase</fullName>
    </recommendedName>
</protein>
<evidence type="ECO:0000313" key="10">
    <source>
        <dbReference type="Proteomes" id="UP001165122"/>
    </source>
</evidence>
<feature type="domain" description="3-dehydroquinate synthase N-terminal" evidence="7">
    <location>
        <begin position="80"/>
        <end position="197"/>
    </location>
</feature>
<organism evidence="9 10">
    <name type="scientific">Triparma laevis f. longispina</name>
    <dbReference type="NCBI Taxonomy" id="1714387"/>
    <lineage>
        <taxon>Eukaryota</taxon>
        <taxon>Sar</taxon>
        <taxon>Stramenopiles</taxon>
        <taxon>Ochrophyta</taxon>
        <taxon>Bolidophyceae</taxon>
        <taxon>Parmales</taxon>
        <taxon>Triparmaceae</taxon>
        <taxon>Triparma</taxon>
    </lineage>
</organism>
<dbReference type="InterPro" id="IPR056179">
    <property type="entry name" value="DHQS_C"/>
</dbReference>
<dbReference type="InterPro" id="IPR050071">
    <property type="entry name" value="Dehydroquinate_synthase"/>
</dbReference>
<dbReference type="PANTHER" id="PTHR43622">
    <property type="entry name" value="3-DEHYDROQUINATE SYNTHASE"/>
    <property type="match status" value="1"/>
</dbReference>
<proteinExistence type="predicted"/>
<keyword evidence="4" id="KW-0520">NAD</keyword>
<dbReference type="PANTHER" id="PTHR43622:SF3">
    <property type="entry name" value="2-EPI-5-EPI-VALIOLONE SYNTHASE"/>
    <property type="match status" value="1"/>
</dbReference>
<keyword evidence="3" id="KW-0547">Nucleotide-binding</keyword>
<gene>
    <name evidence="9" type="ORF">TrLO_g4512</name>
</gene>
<dbReference type="AlphaFoldDB" id="A0A9W6Z9T0"/>
<dbReference type="EMBL" id="BRXW01000367">
    <property type="protein sequence ID" value="GMH48311.1"/>
    <property type="molecule type" value="Genomic_DNA"/>
</dbReference>
<dbReference type="InterPro" id="IPR035872">
    <property type="entry name" value="EEVS-like"/>
</dbReference>
<dbReference type="GO" id="GO:0046872">
    <property type="term" value="F:metal ion binding"/>
    <property type="evidence" value="ECO:0007669"/>
    <property type="project" value="UniProtKB-KW"/>
</dbReference>
<dbReference type="GO" id="GO:0000166">
    <property type="term" value="F:nucleotide binding"/>
    <property type="evidence" value="ECO:0007669"/>
    <property type="project" value="UniProtKB-KW"/>
</dbReference>
<evidence type="ECO:0000256" key="2">
    <source>
        <dbReference type="ARBA" id="ARBA00022723"/>
    </source>
</evidence>
<dbReference type="Pfam" id="PF24621">
    <property type="entry name" value="DHQS_C"/>
    <property type="match status" value="1"/>
</dbReference>
<sequence>MSNESSPTSLSSDTEEVVDSRSETPIITNVNIMGTTFFRSNSGIKGEEALEGVDAAIYQLHKVAIKAYFQSYSIKTRIHIMRGEESHKNLTEMTSLVDALCDYGLKRREPFYAIGGGCVLDVCGLAASTYRRGVPFIRVPTTLLSLVDASVGVKNGVDYDCCLTETSYKNRLGTFYPPLAVVCWPGFVKSQDRRNLSNGCGEIVKLALVKSEEVFKLLEEYGGELISTGFGENGEEEIKAAAGRIIEKSIEIMLQELGPNLYEFELERPVDYGHTFSKVVEMAPGADIMHGEAVNVDGFFSAILSFGRGWIDETTLIRIYKVMKGLGLPVASDFMTEENCLKALEDAVEHRHGKQRIPLLKDCIGNSVCVSDITKEEVQGALNFLPYFLMAMGGN</sequence>
<evidence type="ECO:0000256" key="6">
    <source>
        <dbReference type="SAM" id="MobiDB-lite"/>
    </source>
</evidence>
<dbReference type="InterPro" id="IPR030960">
    <property type="entry name" value="DHQS/DOIS_N"/>
</dbReference>
<dbReference type="GO" id="GO:0003856">
    <property type="term" value="F:3-dehydroquinate synthase activity"/>
    <property type="evidence" value="ECO:0007669"/>
    <property type="project" value="TreeGrafter"/>
</dbReference>
<dbReference type="OrthoDB" id="197068at2759"/>
<evidence type="ECO:0000313" key="9">
    <source>
        <dbReference type="EMBL" id="GMH48311.1"/>
    </source>
</evidence>
<feature type="compositionally biased region" description="Polar residues" evidence="6">
    <location>
        <begin position="1"/>
        <end position="12"/>
    </location>
</feature>
<evidence type="ECO:0000256" key="3">
    <source>
        <dbReference type="ARBA" id="ARBA00022741"/>
    </source>
</evidence>
<evidence type="ECO:0000259" key="8">
    <source>
        <dbReference type="Pfam" id="PF24621"/>
    </source>
</evidence>
<dbReference type="Proteomes" id="UP001165122">
    <property type="component" value="Unassembled WGS sequence"/>
</dbReference>
<evidence type="ECO:0000256" key="4">
    <source>
        <dbReference type="ARBA" id="ARBA00023027"/>
    </source>
</evidence>
<comment type="cofactor">
    <cofactor evidence="1">
        <name>NAD(+)</name>
        <dbReference type="ChEBI" id="CHEBI:57540"/>
    </cofactor>
</comment>
<feature type="region of interest" description="Disordered" evidence="6">
    <location>
        <begin position="1"/>
        <end position="21"/>
    </location>
</feature>
<dbReference type="SUPFAM" id="SSF56796">
    <property type="entry name" value="Dehydroquinate synthase-like"/>
    <property type="match status" value="1"/>
</dbReference>
<dbReference type="Gene3D" id="3.40.50.1970">
    <property type="match status" value="1"/>
</dbReference>
<evidence type="ECO:0000256" key="5">
    <source>
        <dbReference type="ARBA" id="ARBA00023239"/>
    </source>
</evidence>
<reference evidence="10" key="1">
    <citation type="journal article" date="2023" name="Commun. Biol.">
        <title>Genome analysis of Parmales, the sister group of diatoms, reveals the evolutionary specialization of diatoms from phago-mixotrophs to photoautotrophs.</title>
        <authorList>
            <person name="Ban H."/>
            <person name="Sato S."/>
            <person name="Yoshikawa S."/>
            <person name="Yamada K."/>
            <person name="Nakamura Y."/>
            <person name="Ichinomiya M."/>
            <person name="Sato N."/>
            <person name="Blanc-Mathieu R."/>
            <person name="Endo H."/>
            <person name="Kuwata A."/>
            <person name="Ogata H."/>
        </authorList>
    </citation>
    <scope>NUCLEOTIDE SEQUENCE [LARGE SCALE GENOMIC DNA]</scope>
    <source>
        <strain evidence="10">NIES 3700</strain>
    </source>
</reference>
<keyword evidence="2" id="KW-0479">Metal-binding</keyword>
<evidence type="ECO:0000259" key="7">
    <source>
        <dbReference type="Pfam" id="PF01761"/>
    </source>
</evidence>
<keyword evidence="5" id="KW-0456">Lyase</keyword>
<comment type="caution">
    <text evidence="9">The sequence shown here is derived from an EMBL/GenBank/DDBJ whole genome shotgun (WGS) entry which is preliminary data.</text>
</comment>
<dbReference type="Gene3D" id="1.20.1090.10">
    <property type="entry name" value="Dehydroquinate synthase-like - alpha domain"/>
    <property type="match status" value="1"/>
</dbReference>
<dbReference type="Pfam" id="PF01761">
    <property type="entry name" value="DHQ_synthase"/>
    <property type="match status" value="1"/>
</dbReference>